<dbReference type="PROSITE" id="PS01117">
    <property type="entry name" value="HTH_MARR_1"/>
    <property type="match status" value="1"/>
</dbReference>
<dbReference type="InterPro" id="IPR039422">
    <property type="entry name" value="MarR/SlyA-like"/>
</dbReference>
<dbReference type="Proteomes" id="UP000245048">
    <property type="component" value="Unassembled WGS sequence"/>
</dbReference>
<sequence>MPQPLPELTDHLGYRIRQVSNHVSHAFARKLAARGVTVAEWALLRMLYGQPPLPPSQLATRMGMTRGAITRLADRLIGKGLLLRAPSAADGRAQTLGLTESATAFVPELAGLADRNEAECFAHLSPAERETLRDLLERTVARLGITGVAVE</sequence>
<keyword evidence="3" id="KW-0804">Transcription</keyword>
<dbReference type="GO" id="GO:0003700">
    <property type="term" value="F:DNA-binding transcription factor activity"/>
    <property type="evidence" value="ECO:0007669"/>
    <property type="project" value="InterPro"/>
</dbReference>
<proteinExistence type="predicted"/>
<dbReference type="Gene3D" id="1.10.10.10">
    <property type="entry name" value="Winged helix-like DNA-binding domain superfamily/Winged helix DNA-binding domain"/>
    <property type="match status" value="1"/>
</dbReference>
<keyword evidence="1" id="KW-0805">Transcription regulation</keyword>
<dbReference type="GO" id="GO:0006950">
    <property type="term" value="P:response to stress"/>
    <property type="evidence" value="ECO:0007669"/>
    <property type="project" value="TreeGrafter"/>
</dbReference>
<evidence type="ECO:0000259" key="4">
    <source>
        <dbReference type="PROSITE" id="PS50995"/>
    </source>
</evidence>
<dbReference type="GO" id="GO:0003677">
    <property type="term" value="F:DNA binding"/>
    <property type="evidence" value="ECO:0007669"/>
    <property type="project" value="UniProtKB-KW"/>
</dbReference>
<comment type="caution">
    <text evidence="5">The sequence shown here is derived from an EMBL/GenBank/DDBJ whole genome shotgun (WGS) entry which is preliminary data.</text>
</comment>
<dbReference type="SUPFAM" id="SSF46785">
    <property type="entry name" value="Winged helix' DNA-binding domain"/>
    <property type="match status" value="1"/>
</dbReference>
<evidence type="ECO:0000313" key="6">
    <source>
        <dbReference type="Proteomes" id="UP000245048"/>
    </source>
</evidence>
<keyword evidence="2" id="KW-0238">DNA-binding</keyword>
<dbReference type="AlphaFoldDB" id="A0A2U1V6Y9"/>
<evidence type="ECO:0000256" key="3">
    <source>
        <dbReference type="ARBA" id="ARBA00023163"/>
    </source>
</evidence>
<dbReference type="InterPro" id="IPR036388">
    <property type="entry name" value="WH-like_DNA-bd_sf"/>
</dbReference>
<accession>A0A2U1V6Y9</accession>
<evidence type="ECO:0000313" key="5">
    <source>
        <dbReference type="EMBL" id="PWC29687.1"/>
    </source>
</evidence>
<dbReference type="OrthoDB" id="9815567at2"/>
<dbReference type="InterPro" id="IPR036390">
    <property type="entry name" value="WH_DNA-bd_sf"/>
</dbReference>
<dbReference type="Pfam" id="PF12802">
    <property type="entry name" value="MarR_2"/>
    <property type="match status" value="1"/>
</dbReference>
<dbReference type="RefSeq" id="WP_109516260.1">
    <property type="nucleotide sequence ID" value="NZ_PDOA01000003.1"/>
</dbReference>
<organism evidence="5 6">
    <name type="scientific">Teichococcus aestuarii</name>
    <dbReference type="NCBI Taxonomy" id="568898"/>
    <lineage>
        <taxon>Bacteria</taxon>
        <taxon>Pseudomonadati</taxon>
        <taxon>Pseudomonadota</taxon>
        <taxon>Alphaproteobacteria</taxon>
        <taxon>Acetobacterales</taxon>
        <taxon>Roseomonadaceae</taxon>
        <taxon>Roseomonas</taxon>
    </lineage>
</organism>
<protein>
    <submittedName>
        <fullName evidence="5">MarR family transcriptional regulator</fullName>
    </submittedName>
</protein>
<reference evidence="6" key="1">
    <citation type="submission" date="2017-10" db="EMBL/GenBank/DDBJ databases">
        <authorList>
            <person name="Toshchakov S.V."/>
            <person name="Goeva M.A."/>
        </authorList>
    </citation>
    <scope>NUCLEOTIDE SEQUENCE [LARGE SCALE GENOMIC DNA]</scope>
    <source>
        <strain evidence="6">JR1/69-1-13</strain>
    </source>
</reference>
<dbReference type="PROSITE" id="PS50995">
    <property type="entry name" value="HTH_MARR_2"/>
    <property type="match status" value="1"/>
</dbReference>
<dbReference type="PRINTS" id="PR00598">
    <property type="entry name" value="HTHMARR"/>
</dbReference>
<dbReference type="EMBL" id="PDOA01000003">
    <property type="protein sequence ID" value="PWC29687.1"/>
    <property type="molecule type" value="Genomic_DNA"/>
</dbReference>
<dbReference type="InterPro" id="IPR000835">
    <property type="entry name" value="HTH_MarR-typ"/>
</dbReference>
<dbReference type="PANTHER" id="PTHR33164">
    <property type="entry name" value="TRANSCRIPTIONAL REGULATOR, MARR FAMILY"/>
    <property type="match status" value="1"/>
</dbReference>
<keyword evidence="6" id="KW-1185">Reference proteome</keyword>
<evidence type="ECO:0000256" key="1">
    <source>
        <dbReference type="ARBA" id="ARBA00023015"/>
    </source>
</evidence>
<dbReference type="SMART" id="SM00347">
    <property type="entry name" value="HTH_MARR"/>
    <property type="match status" value="1"/>
</dbReference>
<dbReference type="InterPro" id="IPR023187">
    <property type="entry name" value="Tscrpt_reg_MarR-type_CS"/>
</dbReference>
<dbReference type="PANTHER" id="PTHR33164:SF43">
    <property type="entry name" value="HTH-TYPE TRANSCRIPTIONAL REPRESSOR YETL"/>
    <property type="match status" value="1"/>
</dbReference>
<gene>
    <name evidence="5" type="ORF">CR165_07075</name>
</gene>
<name>A0A2U1V6Y9_9PROT</name>
<evidence type="ECO:0000256" key="2">
    <source>
        <dbReference type="ARBA" id="ARBA00023125"/>
    </source>
</evidence>
<feature type="domain" description="HTH marR-type" evidence="4">
    <location>
        <begin position="9"/>
        <end position="141"/>
    </location>
</feature>